<evidence type="ECO:0000256" key="3">
    <source>
        <dbReference type="ARBA" id="ARBA00022989"/>
    </source>
</evidence>
<dbReference type="RefSeq" id="WP_308136553.1">
    <property type="nucleotide sequence ID" value="NZ_CP133217.1"/>
</dbReference>
<gene>
    <name evidence="6" type="ORF">RCC75_20360</name>
    <name evidence="7" type="ORF">RCG00_16635</name>
</gene>
<dbReference type="InterPro" id="IPR004299">
    <property type="entry name" value="MBOAT_fam"/>
</dbReference>
<proteinExistence type="predicted"/>
<dbReference type="GO" id="GO:0016746">
    <property type="term" value="F:acyltransferase activity"/>
    <property type="evidence" value="ECO:0007669"/>
    <property type="project" value="UniProtKB-KW"/>
</dbReference>
<dbReference type="PANTHER" id="PTHR13285:SF18">
    <property type="entry name" value="PROTEIN-CYSTEINE N-PALMITOYLTRANSFERASE RASP"/>
    <property type="match status" value="1"/>
</dbReference>
<dbReference type="Proteomes" id="UP001229862">
    <property type="component" value="Chromosome"/>
</dbReference>
<dbReference type="InterPro" id="IPR051085">
    <property type="entry name" value="MB_O-acyltransferase"/>
</dbReference>
<feature type="transmembrane region" description="Helical" evidence="5">
    <location>
        <begin position="94"/>
        <end position="114"/>
    </location>
</feature>
<comment type="subcellular location">
    <subcellularLocation>
        <location evidence="1">Membrane</location>
        <topology evidence="1">Multi-pass membrane protein</topology>
    </subcellularLocation>
</comment>
<keyword evidence="7" id="KW-0012">Acyltransferase</keyword>
<evidence type="ECO:0000256" key="1">
    <source>
        <dbReference type="ARBA" id="ARBA00004141"/>
    </source>
</evidence>
<evidence type="ECO:0000256" key="4">
    <source>
        <dbReference type="ARBA" id="ARBA00023136"/>
    </source>
</evidence>
<feature type="transmembrane region" description="Helical" evidence="5">
    <location>
        <begin position="164"/>
        <end position="182"/>
    </location>
</feature>
<feature type="transmembrane region" description="Helical" evidence="5">
    <location>
        <begin position="126"/>
        <end position="143"/>
    </location>
</feature>
<evidence type="ECO:0000313" key="6">
    <source>
        <dbReference type="EMBL" id="MDQ5770895.1"/>
    </source>
</evidence>
<dbReference type="Pfam" id="PF03062">
    <property type="entry name" value="MBOAT"/>
    <property type="match status" value="1"/>
</dbReference>
<protein>
    <submittedName>
        <fullName evidence="7">MBOAT family O-acyltransferase</fullName>
        <ecNumber evidence="7">2.3.-.-</ecNumber>
    </submittedName>
</protein>
<feature type="transmembrane region" description="Helical" evidence="5">
    <location>
        <begin position="202"/>
        <end position="227"/>
    </location>
</feature>
<dbReference type="GO" id="GO:0016020">
    <property type="term" value="C:membrane"/>
    <property type="evidence" value="ECO:0007669"/>
    <property type="project" value="UniProtKB-SubCell"/>
</dbReference>
<organism evidence="7">
    <name type="scientific">Thiothrix subterranea</name>
    <dbReference type="NCBI Taxonomy" id="2735563"/>
    <lineage>
        <taxon>Bacteria</taxon>
        <taxon>Pseudomonadati</taxon>
        <taxon>Pseudomonadota</taxon>
        <taxon>Gammaproteobacteria</taxon>
        <taxon>Thiotrichales</taxon>
        <taxon>Thiotrichaceae</taxon>
        <taxon>Thiothrix</taxon>
    </lineage>
</organism>
<dbReference type="PANTHER" id="PTHR13285">
    <property type="entry name" value="ACYLTRANSFERASE"/>
    <property type="match status" value="1"/>
</dbReference>
<evidence type="ECO:0000313" key="7">
    <source>
        <dbReference type="EMBL" id="WML85917.1"/>
    </source>
</evidence>
<keyword evidence="3 5" id="KW-1133">Transmembrane helix</keyword>
<dbReference type="AlphaFoldDB" id="A0AA51MK59"/>
<keyword evidence="8" id="KW-1185">Reference proteome</keyword>
<dbReference type="EMBL" id="JAVFKN010000044">
    <property type="protein sequence ID" value="MDQ5770895.1"/>
    <property type="molecule type" value="Genomic_DNA"/>
</dbReference>
<evidence type="ECO:0000256" key="5">
    <source>
        <dbReference type="SAM" id="Phobius"/>
    </source>
</evidence>
<name>A0AA51MK59_9GAMM</name>
<feature type="transmembrane region" description="Helical" evidence="5">
    <location>
        <begin position="29"/>
        <end position="62"/>
    </location>
</feature>
<dbReference type="Proteomes" id="UP001223336">
    <property type="component" value="Unassembled WGS sequence"/>
</dbReference>
<dbReference type="EMBL" id="CP133217">
    <property type="protein sequence ID" value="WML85917.1"/>
    <property type="molecule type" value="Genomic_DNA"/>
</dbReference>
<evidence type="ECO:0000256" key="2">
    <source>
        <dbReference type="ARBA" id="ARBA00022692"/>
    </source>
</evidence>
<reference evidence="7 8" key="1">
    <citation type="submission" date="2023-08" db="EMBL/GenBank/DDBJ databases">
        <title>New molecular markers tilS and rpoB for phylogenetic and monitoring studies of the genus Thiothrix biodiversity.</title>
        <authorList>
            <person name="Ravin N.V."/>
            <person name="Smolyakov D."/>
            <person name="Markov N.D."/>
            <person name="Beletsky A.V."/>
            <person name="Mardanov A.V."/>
            <person name="Rudenko T.S."/>
            <person name="Grabovich M.Y."/>
        </authorList>
    </citation>
    <scope>NUCLEOTIDE SEQUENCE</scope>
    <source>
        <strain evidence="7">DNT52</strain>
        <strain evidence="6 8">H33</strain>
    </source>
</reference>
<accession>A0AA51MK59</accession>
<feature type="transmembrane region" description="Helical" evidence="5">
    <location>
        <begin position="298"/>
        <end position="316"/>
    </location>
</feature>
<feature type="transmembrane region" description="Helical" evidence="5">
    <location>
        <begin position="68"/>
        <end position="87"/>
    </location>
</feature>
<keyword evidence="2 5" id="KW-0812">Transmembrane</keyword>
<dbReference type="EC" id="2.3.-.-" evidence="7"/>
<sequence length="360" mass="41592">MNPEALFLIFCSLFAVLFSWLIKRNIWEILAVWSLLCIISVSPLSAVWLISSSLLVAIIMFVGDRWGGKSYLMLCGASLLTISLLFFRELPQFLWVGGAYFTLRNLHILFDWWMGKIIRLGVINNLRYQFFLPTLMAGPINRFQIFERQIARRRWDASEFFTGAERLLFGIAQVVILGGWLINQVEANISAGIFQTQNFFVVWIYSIIDWIELYFVFSGYSSIALGLSLMMGLRLEENFNRPWLAKDLIDFWLRWHITLSQWVRDYVFQPITALTRSPVIGLIAAMLVIGLWHESSVYYVLWALWQVIGIILTRLVKNMLNKNPKIHKNATKLAKLSPFYVLGWLSLANPVIAKILGLPL</sequence>
<feature type="transmembrane region" description="Helical" evidence="5">
    <location>
        <begin position="273"/>
        <end position="292"/>
    </location>
</feature>
<evidence type="ECO:0000313" key="8">
    <source>
        <dbReference type="Proteomes" id="UP001223336"/>
    </source>
</evidence>
<feature type="transmembrane region" description="Helical" evidence="5">
    <location>
        <begin position="6"/>
        <end position="22"/>
    </location>
</feature>
<feature type="transmembrane region" description="Helical" evidence="5">
    <location>
        <begin position="337"/>
        <end position="357"/>
    </location>
</feature>
<keyword evidence="7" id="KW-0808">Transferase</keyword>
<keyword evidence="4 5" id="KW-0472">Membrane</keyword>